<proteinExistence type="inferred from homology"/>
<evidence type="ECO:0000313" key="7">
    <source>
        <dbReference type="Proteomes" id="UP000326061"/>
    </source>
</evidence>
<dbReference type="CDD" id="cd10793">
    <property type="entry name" value="GH57N_TLGT_like"/>
    <property type="match status" value="1"/>
</dbReference>
<accession>A0AAJ4DNH5</accession>
<keyword evidence="2" id="KW-0119">Carbohydrate metabolism</keyword>
<evidence type="ECO:0000259" key="5">
    <source>
        <dbReference type="Pfam" id="PF09095"/>
    </source>
</evidence>
<dbReference type="AlphaFoldDB" id="A0AAJ4DNH5"/>
<dbReference type="InterPro" id="IPR011330">
    <property type="entry name" value="Glyco_hydro/deAcase_b/a-brl"/>
</dbReference>
<dbReference type="InterPro" id="IPR004300">
    <property type="entry name" value="Glyco_hydro_57_N"/>
</dbReference>
<protein>
    <submittedName>
        <fullName evidence="6">DUF1926 domain-containing protein</fullName>
    </submittedName>
</protein>
<dbReference type="Pfam" id="PF03065">
    <property type="entry name" value="Glyco_hydro_57"/>
    <property type="match status" value="1"/>
</dbReference>
<dbReference type="InterPro" id="IPR011013">
    <property type="entry name" value="Gal_mutarotase_sf_dom"/>
</dbReference>
<dbReference type="GO" id="GO:0003824">
    <property type="term" value="F:catalytic activity"/>
    <property type="evidence" value="ECO:0007669"/>
    <property type="project" value="InterPro"/>
</dbReference>
<reference evidence="7" key="1">
    <citation type="submission" date="2019-06" db="EMBL/GenBank/DDBJ databases">
        <title>Sulfurimonas gotlandica sp. nov., a chemoautotrophic and psychrotolerant epsilonproteobacterium isolated from a pelagic redoxcline, and an emended description of the genus Sulfurimonas.</title>
        <authorList>
            <person name="Wang S."/>
            <person name="Jiang L."/>
            <person name="Shao Z."/>
        </authorList>
    </citation>
    <scope>NUCLEOTIDE SEQUENCE [LARGE SCALE GENOMIC DNA]</scope>
    <source>
        <strain evidence="7">1-1N</strain>
    </source>
</reference>
<dbReference type="PANTHER" id="PTHR36306:SF1">
    <property type="entry name" value="ALPHA-AMYLASE-RELATED"/>
    <property type="match status" value="1"/>
</dbReference>
<evidence type="ECO:0000259" key="3">
    <source>
        <dbReference type="Pfam" id="PF03065"/>
    </source>
</evidence>
<dbReference type="InterPro" id="IPR028995">
    <property type="entry name" value="Glyco_hydro_57/38_cen_sf"/>
</dbReference>
<organism evidence="6 7">
    <name type="scientific">Sulfurimonas xiamenensis</name>
    <dbReference type="NCBI Taxonomy" id="2590021"/>
    <lineage>
        <taxon>Bacteria</taxon>
        <taxon>Pseudomonadati</taxon>
        <taxon>Campylobacterota</taxon>
        <taxon>Epsilonproteobacteria</taxon>
        <taxon>Campylobacterales</taxon>
        <taxon>Sulfurimonadaceae</taxon>
        <taxon>Sulfurimonas</taxon>
    </lineage>
</organism>
<feature type="domain" description="Glycoside hydrolase family 57 N-terminal" evidence="3">
    <location>
        <begin position="19"/>
        <end position="256"/>
    </location>
</feature>
<name>A0AAJ4DNH5_9BACT</name>
<dbReference type="Gene3D" id="2.70.98.10">
    <property type="match status" value="1"/>
</dbReference>
<dbReference type="KEGG" id="suln:FJR47_05340"/>
<gene>
    <name evidence="6" type="ORF">FJR47_05340</name>
</gene>
<sequence length="666" mass="77351">MHQPVDNFSDAVDRSVELCYAPFFETMRKYPEFKFALHSSGWLLSEIKTKYPKLFSNIEYLTNKGSIEWVGGGYYEPVLSSISSKDAKAQIEKLNLYLQKNLKATPKGSWLTERVWEASVIEDLKACGLEYVVVDDYHFLSNGFDANAMDGYYESEKGGEKIALFPISSSLRYALPFFNIERAIEEILKCAQNKNSAAVIFDDMEKFGLWPKTHEWVYEKKWLERFVKAVVKDERIATMHYKEYLQTHHSKGLAYLSNTSYFEMGEWSLGAVQAQALERLKQRIGEKYFQSTGVAFIKGGIWKNFFLKYHESNHIHKRMLRHSLHQERLKKNILDSLYKLQTNDVFWHGLFGGIYLPNLRDNAYKYLLEIEASLATKKIKMVFEDIDMDGYKELKVLTKDLSLVFSSKYGGSLVEFGSLEKLFNWQNTLMRRYEAYHEKILNPPQNTHIEKKNSDTIATIHNADVVVDAALKEKLIYDWHPKYSFVDHLSRDEFLLESFKRANFKEVGDFANQSFEFDEAERAFKREGGIYLDQKYETSLVKKYSFASKKIALKLSIATQFTHKLYYGMEFNFHFAHPHKVSINAHSVEEGIILTEVENIVLKDDYTQKNLKITTDKKCTLYAYIADTISQSEEGFELIAQQVSLLIYTPFSNSLDLNISLEVCDV</sequence>
<dbReference type="InterPro" id="IPR052046">
    <property type="entry name" value="GH57_Enzymes"/>
</dbReference>
<dbReference type="Pfam" id="PF09095">
    <property type="entry name" value="AmyA-gluTrfs_C"/>
    <property type="match status" value="1"/>
</dbReference>
<dbReference type="SUPFAM" id="SSF74650">
    <property type="entry name" value="Galactose mutarotase-like"/>
    <property type="match status" value="1"/>
</dbReference>
<evidence type="ECO:0000313" key="6">
    <source>
        <dbReference type="EMBL" id="QFR44229.1"/>
    </source>
</evidence>
<comment type="similarity">
    <text evidence="1">Belongs to the glycosyl hydrolase 57 family.</text>
</comment>
<dbReference type="GO" id="GO:0030246">
    <property type="term" value="F:carbohydrate binding"/>
    <property type="evidence" value="ECO:0007669"/>
    <property type="project" value="InterPro"/>
</dbReference>
<dbReference type="PANTHER" id="PTHR36306">
    <property type="entry name" value="ALPHA-AMYLASE-RELATED-RELATED"/>
    <property type="match status" value="1"/>
</dbReference>
<dbReference type="Proteomes" id="UP000326061">
    <property type="component" value="Chromosome"/>
</dbReference>
<dbReference type="SUPFAM" id="SSF88713">
    <property type="entry name" value="Glycoside hydrolase/deacetylase"/>
    <property type="match status" value="1"/>
</dbReference>
<feature type="domain" description="Alpha-amylase/4-alpha-glucanotransferase C-terminal" evidence="5">
    <location>
        <begin position="385"/>
        <end position="659"/>
    </location>
</feature>
<dbReference type="GO" id="GO:0005975">
    <property type="term" value="P:carbohydrate metabolic process"/>
    <property type="evidence" value="ECO:0007669"/>
    <property type="project" value="InterPro"/>
</dbReference>
<dbReference type="InterPro" id="IPR015179">
    <property type="entry name" value="A-amylase/a-glucTrfase_C"/>
</dbReference>
<evidence type="ECO:0000259" key="4">
    <source>
        <dbReference type="Pfam" id="PF09094"/>
    </source>
</evidence>
<dbReference type="Gene3D" id="3.20.110.20">
    <property type="match status" value="1"/>
</dbReference>
<dbReference type="SUPFAM" id="SSF88688">
    <property type="entry name" value="Families 57/38 glycoside transferase middle domain"/>
    <property type="match status" value="1"/>
</dbReference>
<dbReference type="InterPro" id="IPR014718">
    <property type="entry name" value="GH-type_carb-bd"/>
</dbReference>
<keyword evidence="7" id="KW-1185">Reference proteome</keyword>
<evidence type="ECO:0000256" key="1">
    <source>
        <dbReference type="ARBA" id="ARBA00006821"/>
    </source>
</evidence>
<feature type="domain" description="Alpha-amylase/4-alpha-glucanotransferase central" evidence="4">
    <location>
        <begin position="300"/>
        <end position="372"/>
    </location>
</feature>
<evidence type="ECO:0000256" key="2">
    <source>
        <dbReference type="ARBA" id="ARBA00023277"/>
    </source>
</evidence>
<dbReference type="EMBL" id="CP041166">
    <property type="protein sequence ID" value="QFR44229.1"/>
    <property type="molecule type" value="Genomic_DNA"/>
</dbReference>
<dbReference type="InterPro" id="IPR015178">
    <property type="entry name" value="A-amylase/a-glucTrfase_central"/>
</dbReference>
<dbReference type="Pfam" id="PF09094">
    <property type="entry name" value="AmyA-A_glucT_m"/>
    <property type="match status" value="1"/>
</dbReference>